<dbReference type="PANTHER" id="PTHR46401:SF2">
    <property type="entry name" value="GLYCOSYLTRANSFERASE WBBK-RELATED"/>
    <property type="match status" value="1"/>
</dbReference>
<feature type="domain" description="Glycosyltransferase subfamily 4-like N-terminal" evidence="3">
    <location>
        <begin position="30"/>
        <end position="126"/>
    </location>
</feature>
<dbReference type="AlphaFoldDB" id="K5Z3Z2"/>
<name>K5Z3Z2_9BACT</name>
<feature type="domain" description="Glycosyl transferase family 1" evidence="2">
    <location>
        <begin position="139"/>
        <end position="258"/>
    </location>
</feature>
<reference evidence="4 5" key="1">
    <citation type="submission" date="2012-02" db="EMBL/GenBank/DDBJ databases">
        <title>The Genome Sequence of Parabacteroides johnsonii CL02T12C29.</title>
        <authorList>
            <consortium name="The Broad Institute Genome Sequencing Platform"/>
            <person name="Earl A."/>
            <person name="Ward D."/>
            <person name="Feldgarden M."/>
            <person name="Gevers D."/>
            <person name="Zitomersky N.L."/>
            <person name="Coyne M.J."/>
            <person name="Comstock L.E."/>
            <person name="Young S.K."/>
            <person name="Zeng Q."/>
            <person name="Gargeya S."/>
            <person name="Fitzgerald M."/>
            <person name="Haas B."/>
            <person name="Abouelleil A."/>
            <person name="Alvarado L."/>
            <person name="Arachchi H.M."/>
            <person name="Berlin A."/>
            <person name="Chapman S.B."/>
            <person name="Gearin G."/>
            <person name="Goldberg J."/>
            <person name="Griggs A."/>
            <person name="Gujja S."/>
            <person name="Hansen M."/>
            <person name="Heiman D."/>
            <person name="Howarth C."/>
            <person name="Larimer J."/>
            <person name="Lui A."/>
            <person name="MacDonald P.J.P."/>
            <person name="McCowen C."/>
            <person name="Montmayeur A."/>
            <person name="Murphy C."/>
            <person name="Neiman D."/>
            <person name="Pearson M."/>
            <person name="Priest M."/>
            <person name="Roberts A."/>
            <person name="Saif S."/>
            <person name="Shea T."/>
            <person name="Sisk P."/>
            <person name="Stolte C."/>
            <person name="Sykes S."/>
            <person name="Wortman J."/>
            <person name="Nusbaum C."/>
            <person name="Birren B."/>
        </authorList>
    </citation>
    <scope>NUCLEOTIDE SEQUENCE [LARGE SCALE GENOMIC DNA]</scope>
    <source>
        <strain evidence="4 5">CL02T12C29</strain>
    </source>
</reference>
<dbReference type="InterPro" id="IPR028098">
    <property type="entry name" value="Glyco_trans_4-like_N"/>
</dbReference>
<evidence type="ECO:0008006" key="6">
    <source>
        <dbReference type="Google" id="ProtNLM"/>
    </source>
</evidence>
<dbReference type="PATRIC" id="fig|999419.3.peg.3816"/>
<dbReference type="PANTHER" id="PTHR46401">
    <property type="entry name" value="GLYCOSYLTRANSFERASE WBBK-RELATED"/>
    <property type="match status" value="1"/>
</dbReference>
<accession>K5Z3Z2</accession>
<evidence type="ECO:0000313" key="4">
    <source>
        <dbReference type="EMBL" id="EKN05750.1"/>
    </source>
</evidence>
<evidence type="ECO:0000313" key="5">
    <source>
        <dbReference type="Proteomes" id="UP000001218"/>
    </source>
</evidence>
<comment type="caution">
    <text evidence="4">The sequence shown here is derived from an EMBL/GenBank/DDBJ whole genome shotgun (WGS) entry which is preliminary data.</text>
</comment>
<dbReference type="GO" id="GO:0009103">
    <property type="term" value="P:lipopolysaccharide biosynthetic process"/>
    <property type="evidence" value="ECO:0007669"/>
    <property type="project" value="TreeGrafter"/>
</dbReference>
<dbReference type="InterPro" id="IPR001296">
    <property type="entry name" value="Glyco_trans_1"/>
</dbReference>
<evidence type="ECO:0000259" key="2">
    <source>
        <dbReference type="Pfam" id="PF00534"/>
    </source>
</evidence>
<keyword evidence="1" id="KW-0808">Transferase</keyword>
<dbReference type="CDD" id="cd03801">
    <property type="entry name" value="GT4_PimA-like"/>
    <property type="match status" value="1"/>
</dbReference>
<proteinExistence type="predicted"/>
<dbReference type="HOGENOM" id="CLU_009583_2_2_10"/>
<dbReference type="Proteomes" id="UP000001218">
    <property type="component" value="Unassembled WGS sequence"/>
</dbReference>
<gene>
    <name evidence="4" type="ORF">HMPREF1077_03731</name>
</gene>
<dbReference type="Pfam" id="PF13439">
    <property type="entry name" value="Glyco_transf_4"/>
    <property type="match status" value="1"/>
</dbReference>
<dbReference type="SUPFAM" id="SSF53756">
    <property type="entry name" value="UDP-Glycosyltransferase/glycogen phosphorylase"/>
    <property type="match status" value="1"/>
</dbReference>
<organism evidence="4 5">
    <name type="scientific">Parabacteroides johnsonii CL02T12C29</name>
    <dbReference type="NCBI Taxonomy" id="999419"/>
    <lineage>
        <taxon>Bacteria</taxon>
        <taxon>Pseudomonadati</taxon>
        <taxon>Bacteroidota</taxon>
        <taxon>Bacteroidia</taxon>
        <taxon>Bacteroidales</taxon>
        <taxon>Tannerellaceae</taxon>
        <taxon>Parabacteroides</taxon>
    </lineage>
</organism>
<sequence>MTYSNIRFIDLPSTKIKGVETIFHSFLAIIASIFHKPDIVHIHNIGPALFSPLLHLFGIKIVLTYHSPNYEHDKWGILAKCLLRLSEKIAISASDSILFVNKFQMEKMRKSFVSICSKSYYVPNGIPAVIPTKNTDYIKSLGLSPEKYIIGVGRITPEKGFDLLIRSFESMQNNDFKLVIVGGVETESNYFRKLKESIKTDKIIFTGYIYGEKLNQVYSHAALYVLSSYNEGFPLVLLEAMKYNLDVLVSDIPATHLVTLDNQDYFKVGNASDLSLMLQAKIKSVRKRYYDLSEFDWRKIAKQVTEIYGKVLND</sequence>
<dbReference type="eggNOG" id="COG0438">
    <property type="taxonomic scope" value="Bacteria"/>
</dbReference>
<dbReference type="EMBL" id="AGZP01000036">
    <property type="protein sequence ID" value="EKN05750.1"/>
    <property type="molecule type" value="Genomic_DNA"/>
</dbReference>
<evidence type="ECO:0000256" key="1">
    <source>
        <dbReference type="ARBA" id="ARBA00022679"/>
    </source>
</evidence>
<dbReference type="Gene3D" id="3.40.50.2000">
    <property type="entry name" value="Glycogen Phosphorylase B"/>
    <property type="match status" value="2"/>
</dbReference>
<dbReference type="GO" id="GO:0016757">
    <property type="term" value="F:glycosyltransferase activity"/>
    <property type="evidence" value="ECO:0007669"/>
    <property type="project" value="InterPro"/>
</dbReference>
<dbReference type="Pfam" id="PF00534">
    <property type="entry name" value="Glycos_transf_1"/>
    <property type="match status" value="1"/>
</dbReference>
<protein>
    <recommendedName>
        <fullName evidence="6">Glycosyl transferase family 1 domain-containing protein</fullName>
    </recommendedName>
</protein>
<evidence type="ECO:0000259" key="3">
    <source>
        <dbReference type="Pfam" id="PF13439"/>
    </source>
</evidence>